<keyword evidence="4 7" id="KW-1133">Transmembrane helix</keyword>
<dbReference type="PANTHER" id="PTHR30509">
    <property type="entry name" value="P-HYDROXYBENZOIC ACID EFFLUX PUMP SUBUNIT-RELATED"/>
    <property type="match status" value="1"/>
</dbReference>
<reference evidence="9 10" key="1">
    <citation type="journal article" date="2012" name="J. Bacteriol.">
        <title>Complete genome sequence of the B12-producing Shimwellia blattae strain DSM 4481, isolated from a cockroach.</title>
        <authorList>
            <person name="Brzuszkiewicz E."/>
            <person name="Waschkowitz T."/>
            <person name="Wiezer A."/>
            <person name="Daniel R."/>
        </authorList>
    </citation>
    <scope>NUCLEOTIDE SEQUENCE [LARGE SCALE GENOMIC DNA]</scope>
    <source>
        <strain evidence="10">ATCC 29907 / DSM 4481 / JCM 1650 / NBRC 105725 / CDC 9005-74</strain>
    </source>
</reference>
<feature type="transmembrane region" description="Helical" evidence="7">
    <location>
        <begin position="69"/>
        <end position="86"/>
    </location>
</feature>
<gene>
    <name evidence="9" type="primary">yeeA</name>
    <name evidence="9" type="ordered locus">EBL_c14720</name>
</gene>
<keyword evidence="10" id="KW-1185">Reference proteome</keyword>
<dbReference type="eggNOG" id="COG1289">
    <property type="taxonomic scope" value="Bacteria"/>
</dbReference>
<dbReference type="OrthoDB" id="977186at2"/>
<evidence type="ECO:0000256" key="2">
    <source>
        <dbReference type="ARBA" id="ARBA00022475"/>
    </source>
</evidence>
<feature type="domain" description="Integral membrane bound transporter" evidence="8">
    <location>
        <begin position="33"/>
        <end position="158"/>
    </location>
</feature>
<evidence type="ECO:0000256" key="4">
    <source>
        <dbReference type="ARBA" id="ARBA00022989"/>
    </source>
</evidence>
<sequence>MRPDKPLTPFELRVYGHYKVVHGCRIALAFVLTFLLVRLLDVPEGTWPLITLVVVMGPISFWGNVVPRALQRIGGTITGAAIGLVALKLELWSLPLMLLWCALGIFLCGYLAQGKRPYQALLIGITLSVVVGAPPGDMETALWRSGDVIFGSLLAMLFTSIWPQRAFILWRIKMAAFISDFDRLHHAGFSPNLLERPHLETPLRTMLGNMEKLRTLVVPASKETRIPKSILDGIQTVARNMVCTLELQINAWWASRESHFLMINAVTLRETQRMTHRMLAAIELALHDGNLNAIQHASVRQAEIVDELRRLMKETSAGKMHEAPVYGYVWLSLELAQQLELLSQLVSRALRK</sequence>
<evidence type="ECO:0000259" key="8">
    <source>
        <dbReference type="Pfam" id="PF13515"/>
    </source>
</evidence>
<feature type="transmembrane region" description="Helical" evidence="7">
    <location>
        <begin position="46"/>
        <end position="62"/>
    </location>
</feature>
<evidence type="ECO:0000256" key="5">
    <source>
        <dbReference type="ARBA" id="ARBA00023136"/>
    </source>
</evidence>
<feature type="transmembrane region" description="Helical" evidence="7">
    <location>
        <begin position="118"/>
        <end position="136"/>
    </location>
</feature>
<comment type="similarity">
    <text evidence="6">Belongs to the YccS/YhfK family.</text>
</comment>
<keyword evidence="5 7" id="KW-0472">Membrane</keyword>
<dbReference type="PANTHER" id="PTHR30509:SF42">
    <property type="entry name" value="INNER MEMBRANE PROTEIN YEEA"/>
    <property type="match status" value="1"/>
</dbReference>
<dbReference type="RefSeq" id="WP_002439989.1">
    <property type="nucleotide sequence ID" value="NC_017910.1"/>
</dbReference>
<dbReference type="EMBL" id="CP001560">
    <property type="protein sequence ID" value="AFJ46574.1"/>
    <property type="molecule type" value="Genomic_DNA"/>
</dbReference>
<keyword evidence="2" id="KW-1003">Cell membrane</keyword>
<keyword evidence="3 7" id="KW-0812">Transmembrane</keyword>
<accession>I2B7S0</accession>
<dbReference type="AlphaFoldDB" id="I2B7S0"/>
<evidence type="ECO:0000313" key="10">
    <source>
        <dbReference type="Proteomes" id="UP000001955"/>
    </source>
</evidence>
<evidence type="ECO:0000256" key="3">
    <source>
        <dbReference type="ARBA" id="ARBA00022692"/>
    </source>
</evidence>
<evidence type="ECO:0000256" key="6">
    <source>
        <dbReference type="ARBA" id="ARBA00043993"/>
    </source>
</evidence>
<protein>
    <submittedName>
        <fullName evidence="9">Conserved inner membrane protein YeeA</fullName>
    </submittedName>
</protein>
<dbReference type="KEGG" id="ebt:EBL_c14720"/>
<dbReference type="PATRIC" id="fig|630626.3.peg.1421"/>
<dbReference type="STRING" id="630626.EBL_c14720"/>
<proteinExistence type="inferred from homology"/>
<comment type="subcellular location">
    <subcellularLocation>
        <location evidence="1">Cell membrane</location>
        <topology evidence="1">Multi-pass membrane protein</topology>
    </subcellularLocation>
</comment>
<dbReference type="GO" id="GO:0005886">
    <property type="term" value="C:plasma membrane"/>
    <property type="evidence" value="ECO:0007669"/>
    <property type="project" value="UniProtKB-SubCell"/>
</dbReference>
<dbReference type="Pfam" id="PF13515">
    <property type="entry name" value="FUSC_2"/>
    <property type="match status" value="1"/>
</dbReference>
<feature type="transmembrane region" description="Helical" evidence="7">
    <location>
        <begin position="92"/>
        <end position="111"/>
    </location>
</feature>
<feature type="transmembrane region" description="Helical" evidence="7">
    <location>
        <begin position="148"/>
        <end position="170"/>
    </location>
</feature>
<dbReference type="HOGENOM" id="CLU_064722_0_0_6"/>
<accession>K6VTU9</accession>
<dbReference type="Proteomes" id="UP000001955">
    <property type="component" value="Chromosome"/>
</dbReference>
<feature type="transmembrane region" description="Helical" evidence="7">
    <location>
        <begin position="20"/>
        <end position="40"/>
    </location>
</feature>
<evidence type="ECO:0000256" key="1">
    <source>
        <dbReference type="ARBA" id="ARBA00004651"/>
    </source>
</evidence>
<evidence type="ECO:0000313" key="9">
    <source>
        <dbReference type="EMBL" id="AFJ46574.1"/>
    </source>
</evidence>
<evidence type="ECO:0000256" key="7">
    <source>
        <dbReference type="SAM" id="Phobius"/>
    </source>
</evidence>
<organism evidence="9 10">
    <name type="scientific">Shimwellia blattae (strain ATCC 29907 / DSM 4481 / JCM 1650 / NBRC 105725 / CDC 9005-74)</name>
    <name type="common">Escherichia blattae</name>
    <dbReference type="NCBI Taxonomy" id="630626"/>
    <lineage>
        <taxon>Bacteria</taxon>
        <taxon>Pseudomonadati</taxon>
        <taxon>Pseudomonadota</taxon>
        <taxon>Gammaproteobacteria</taxon>
        <taxon>Enterobacterales</taxon>
        <taxon>Enterobacteriaceae</taxon>
        <taxon>Shimwellia</taxon>
    </lineage>
</organism>
<name>I2B7S0_SHIBC</name>
<dbReference type="InterPro" id="IPR049453">
    <property type="entry name" value="Memb_transporter_dom"/>
</dbReference>